<reference evidence="1" key="1">
    <citation type="journal article" date="2020" name="Stud. Mycol.">
        <title>101 Dothideomycetes genomes: a test case for predicting lifestyles and emergence of pathogens.</title>
        <authorList>
            <person name="Haridas S."/>
            <person name="Albert R."/>
            <person name="Binder M."/>
            <person name="Bloem J."/>
            <person name="Labutti K."/>
            <person name="Salamov A."/>
            <person name="Andreopoulos B."/>
            <person name="Baker S."/>
            <person name="Barry K."/>
            <person name="Bills G."/>
            <person name="Bluhm B."/>
            <person name="Cannon C."/>
            <person name="Castanera R."/>
            <person name="Culley D."/>
            <person name="Daum C."/>
            <person name="Ezra D."/>
            <person name="Gonzalez J."/>
            <person name="Henrissat B."/>
            <person name="Kuo A."/>
            <person name="Liang C."/>
            <person name="Lipzen A."/>
            <person name="Lutzoni F."/>
            <person name="Magnuson J."/>
            <person name="Mondo S."/>
            <person name="Nolan M."/>
            <person name="Ohm R."/>
            <person name="Pangilinan J."/>
            <person name="Park H.-J."/>
            <person name="Ramirez L."/>
            <person name="Alfaro M."/>
            <person name="Sun H."/>
            <person name="Tritt A."/>
            <person name="Yoshinaga Y."/>
            <person name="Zwiers L.-H."/>
            <person name="Turgeon B."/>
            <person name="Goodwin S."/>
            <person name="Spatafora J."/>
            <person name="Crous P."/>
            <person name="Grigoriev I."/>
        </authorList>
    </citation>
    <scope>NUCLEOTIDE SEQUENCE</scope>
    <source>
        <strain evidence="1">CBS 109.77</strain>
    </source>
</reference>
<organism evidence="1 2">
    <name type="scientific">Melanomma pulvis-pyrius CBS 109.77</name>
    <dbReference type="NCBI Taxonomy" id="1314802"/>
    <lineage>
        <taxon>Eukaryota</taxon>
        <taxon>Fungi</taxon>
        <taxon>Dikarya</taxon>
        <taxon>Ascomycota</taxon>
        <taxon>Pezizomycotina</taxon>
        <taxon>Dothideomycetes</taxon>
        <taxon>Pleosporomycetidae</taxon>
        <taxon>Pleosporales</taxon>
        <taxon>Melanommataceae</taxon>
        <taxon>Melanomma</taxon>
    </lineage>
</organism>
<proteinExistence type="predicted"/>
<dbReference type="AlphaFoldDB" id="A0A6A6XWE3"/>
<keyword evidence="2" id="KW-1185">Reference proteome</keyword>
<evidence type="ECO:0000313" key="1">
    <source>
        <dbReference type="EMBL" id="KAF2800832.1"/>
    </source>
</evidence>
<dbReference type="EMBL" id="MU001742">
    <property type="protein sequence ID" value="KAF2800832.1"/>
    <property type="molecule type" value="Genomic_DNA"/>
</dbReference>
<name>A0A6A6XWE3_9PLEO</name>
<dbReference type="Proteomes" id="UP000799757">
    <property type="component" value="Unassembled WGS sequence"/>
</dbReference>
<evidence type="ECO:0000313" key="2">
    <source>
        <dbReference type="Proteomes" id="UP000799757"/>
    </source>
</evidence>
<dbReference type="OrthoDB" id="3702761at2759"/>
<protein>
    <submittedName>
        <fullName evidence="1">Uncharacterized protein</fullName>
    </submittedName>
</protein>
<gene>
    <name evidence="1" type="ORF">K505DRAFT_263185</name>
</gene>
<sequence>MSSAGLPSGNNATEMAPPKLDTLPSELRKLIVSFLAPSGSERERYARYSKLPLKNANLAHACLREWVPEYMFRDMSLFHVSSDISSHLELFAICPANAGLVKYVKTVQVKVPPAIRWELNTDDPFDTIEDITEQRLVKKFNVKSPSQMSDSQRQYCSKYHRAMVHPFTDNRRWYSLLSLARDSWREIFLHFPNLERISVGVCERSDHPAPTYTNAFITRYGKNVVEEVEPAFREDSTVNPAWASSIVLSSAPPSVKSLRLSMANLDNLNSFATVNRLLSFGYYKSGYLLSRPLNYITQATLDLRGPKGTHGTRIWLGDTGSAGMVKYWRKVLISMQSLTDLEIRFDVHAKEVGFTDMAESDPKGCILDWLLSELELRRLTKLRFRYFLINRDSFAKIFASASNWSNLKVLVLEEIRLIMDAELESQDNRQEHLDHIQGEAWLSTCQVLSDTLPGIEIELNRPVSNINGQRDYKIHPKYVKKFQQLHNVRLDLSGSLRGVQALPPIEKFHTEVATREAITTDA</sequence>
<accession>A0A6A6XWE3</accession>